<dbReference type="AlphaFoldDB" id="A0A917QTA2"/>
<dbReference type="InterPro" id="IPR036388">
    <property type="entry name" value="WH-like_DNA-bd_sf"/>
</dbReference>
<dbReference type="InterPro" id="IPR000943">
    <property type="entry name" value="RNA_pol_sigma70"/>
</dbReference>
<evidence type="ECO:0000256" key="2">
    <source>
        <dbReference type="ARBA" id="ARBA00023082"/>
    </source>
</evidence>
<sequence length="296" mass="32425">MATATTSNPVQTTPYADRHTTGPGAAAAGVPGLEDLPPLPDPKQVDSVDARALSKTLFARLDTLEEGTPEYSYVRNSLVELNLALVRYAAGRMGVRGESYEDVVQVGTIGLIKAINRFELSRGVEFPTFAMPTIVGEIKRFFRDTSWSVRVPRRLQELHLDLTKATARLEQTHGRPPTVPELAAELNLDEDQITEGLIAGNGYTASSLDFPNDAENSEDTLADHIGYADPDLEKVDDLHALKPLLAELPDRERQILALRYTADMTQRAIGEELGISQMHVSRILARTLNRLRVGGG</sequence>
<dbReference type="Proteomes" id="UP000637788">
    <property type="component" value="Unassembled WGS sequence"/>
</dbReference>
<keyword evidence="2" id="KW-0731">Sigma factor</keyword>
<dbReference type="InterPro" id="IPR014322">
    <property type="entry name" value="RNA_pol_sigma-B/F/G"/>
</dbReference>
<dbReference type="InterPro" id="IPR007630">
    <property type="entry name" value="RNA_pol_sigma70_r4"/>
</dbReference>
<dbReference type="Gene3D" id="1.10.10.10">
    <property type="entry name" value="Winged helix-like DNA-binding domain superfamily/Winged helix DNA-binding domain"/>
    <property type="match status" value="2"/>
</dbReference>
<evidence type="ECO:0000313" key="8">
    <source>
        <dbReference type="Proteomes" id="UP000637788"/>
    </source>
</evidence>
<evidence type="ECO:0000256" key="1">
    <source>
        <dbReference type="ARBA" id="ARBA00023015"/>
    </source>
</evidence>
<accession>A0A917QTA2</accession>
<dbReference type="PANTHER" id="PTHR30385:SF4">
    <property type="entry name" value="RNA POLYMERASE SIGMA-E FACTOR"/>
    <property type="match status" value="1"/>
</dbReference>
<dbReference type="Pfam" id="PF04545">
    <property type="entry name" value="Sigma70_r4"/>
    <property type="match status" value="1"/>
</dbReference>
<dbReference type="PROSITE" id="PS00715">
    <property type="entry name" value="SIGMA70_1"/>
    <property type="match status" value="1"/>
</dbReference>
<keyword evidence="4" id="KW-0804">Transcription</keyword>
<gene>
    <name evidence="7" type="ORF">GCM10010094_30730</name>
</gene>
<dbReference type="GO" id="GO:0016987">
    <property type="term" value="F:sigma factor activity"/>
    <property type="evidence" value="ECO:0007669"/>
    <property type="project" value="UniProtKB-KW"/>
</dbReference>
<name>A0A917QTA2_9ACTN</name>
<dbReference type="InterPro" id="IPR013324">
    <property type="entry name" value="RNA_pol_sigma_r3/r4-like"/>
</dbReference>
<dbReference type="PANTHER" id="PTHR30385">
    <property type="entry name" value="SIGMA FACTOR F FLAGELLAR"/>
    <property type="match status" value="1"/>
</dbReference>
<keyword evidence="8" id="KW-1185">Reference proteome</keyword>
<feature type="compositionally biased region" description="Polar residues" evidence="5">
    <location>
        <begin position="1"/>
        <end position="14"/>
    </location>
</feature>
<keyword evidence="3" id="KW-0238">DNA-binding</keyword>
<dbReference type="PRINTS" id="PR00046">
    <property type="entry name" value="SIGMA70FCT"/>
</dbReference>
<evidence type="ECO:0000256" key="5">
    <source>
        <dbReference type="SAM" id="MobiDB-lite"/>
    </source>
</evidence>
<dbReference type="Pfam" id="PF04539">
    <property type="entry name" value="Sigma70_r3"/>
    <property type="match status" value="1"/>
</dbReference>
<reference evidence="7" key="1">
    <citation type="journal article" date="2014" name="Int. J. Syst. Evol. Microbiol.">
        <title>Complete genome sequence of Corynebacterium casei LMG S-19264T (=DSM 44701T), isolated from a smear-ripened cheese.</title>
        <authorList>
            <consortium name="US DOE Joint Genome Institute (JGI-PGF)"/>
            <person name="Walter F."/>
            <person name="Albersmeier A."/>
            <person name="Kalinowski J."/>
            <person name="Ruckert C."/>
        </authorList>
    </citation>
    <scope>NUCLEOTIDE SEQUENCE</scope>
    <source>
        <strain evidence="7">JCM 3035</strain>
    </source>
</reference>
<dbReference type="CDD" id="cd06171">
    <property type="entry name" value="Sigma70_r4"/>
    <property type="match status" value="1"/>
</dbReference>
<feature type="compositionally biased region" description="Low complexity" evidence="5">
    <location>
        <begin position="22"/>
        <end position="36"/>
    </location>
</feature>
<dbReference type="NCBIfam" id="TIGR02980">
    <property type="entry name" value="SigBFG"/>
    <property type="match status" value="1"/>
</dbReference>
<comment type="caution">
    <text evidence="7">The sequence shown here is derived from an EMBL/GenBank/DDBJ whole genome shotgun (WGS) entry which is preliminary data.</text>
</comment>
<dbReference type="Pfam" id="PF04542">
    <property type="entry name" value="Sigma70_r2"/>
    <property type="match status" value="1"/>
</dbReference>
<dbReference type="GO" id="GO:0006352">
    <property type="term" value="P:DNA-templated transcription initiation"/>
    <property type="evidence" value="ECO:0007669"/>
    <property type="project" value="InterPro"/>
</dbReference>
<dbReference type="InterPro" id="IPR007627">
    <property type="entry name" value="RNA_pol_sigma70_r2"/>
</dbReference>
<dbReference type="InterPro" id="IPR013325">
    <property type="entry name" value="RNA_pol_sigma_r2"/>
</dbReference>
<evidence type="ECO:0000256" key="4">
    <source>
        <dbReference type="ARBA" id="ARBA00023163"/>
    </source>
</evidence>
<dbReference type="NCBIfam" id="TIGR02937">
    <property type="entry name" value="sigma70-ECF"/>
    <property type="match status" value="1"/>
</dbReference>
<dbReference type="SUPFAM" id="SSF88946">
    <property type="entry name" value="Sigma2 domain of RNA polymerase sigma factors"/>
    <property type="match status" value="1"/>
</dbReference>
<dbReference type="EMBL" id="BMPQ01000006">
    <property type="protein sequence ID" value="GGK67523.1"/>
    <property type="molecule type" value="Genomic_DNA"/>
</dbReference>
<dbReference type="InterPro" id="IPR007624">
    <property type="entry name" value="RNA_pol_sigma70_r3"/>
</dbReference>
<evidence type="ECO:0000259" key="6">
    <source>
        <dbReference type="PROSITE" id="PS00715"/>
    </source>
</evidence>
<organism evidence="7 8">
    <name type="scientific">Streptomyces flaveus</name>
    <dbReference type="NCBI Taxonomy" id="66370"/>
    <lineage>
        <taxon>Bacteria</taxon>
        <taxon>Bacillati</taxon>
        <taxon>Actinomycetota</taxon>
        <taxon>Actinomycetes</taxon>
        <taxon>Kitasatosporales</taxon>
        <taxon>Streptomycetaceae</taxon>
        <taxon>Streptomyces</taxon>
        <taxon>Streptomyces aurantiacus group</taxon>
    </lineage>
</organism>
<dbReference type="InterPro" id="IPR014284">
    <property type="entry name" value="RNA_pol_sigma-70_dom"/>
</dbReference>
<feature type="domain" description="RNA polymerase sigma-70" evidence="6">
    <location>
        <begin position="102"/>
        <end position="115"/>
    </location>
</feature>
<dbReference type="Gene3D" id="1.20.120.1810">
    <property type="match status" value="1"/>
</dbReference>
<dbReference type="SUPFAM" id="SSF88659">
    <property type="entry name" value="Sigma3 and sigma4 domains of RNA polymerase sigma factors"/>
    <property type="match status" value="2"/>
</dbReference>
<keyword evidence="1" id="KW-0805">Transcription regulation</keyword>
<dbReference type="GO" id="GO:0003677">
    <property type="term" value="F:DNA binding"/>
    <property type="evidence" value="ECO:0007669"/>
    <property type="project" value="UniProtKB-KW"/>
</dbReference>
<reference evidence="7" key="2">
    <citation type="submission" date="2020-09" db="EMBL/GenBank/DDBJ databases">
        <authorList>
            <person name="Sun Q."/>
            <person name="Ohkuma M."/>
        </authorList>
    </citation>
    <scope>NUCLEOTIDE SEQUENCE</scope>
    <source>
        <strain evidence="7">JCM 3035</strain>
    </source>
</reference>
<evidence type="ECO:0000256" key="3">
    <source>
        <dbReference type="ARBA" id="ARBA00023125"/>
    </source>
</evidence>
<protein>
    <submittedName>
        <fullName evidence="7">RNA polymerase sigma factor</fullName>
    </submittedName>
</protein>
<dbReference type="RefSeq" id="WP_189322414.1">
    <property type="nucleotide sequence ID" value="NZ_BMPQ01000006.1"/>
</dbReference>
<feature type="region of interest" description="Disordered" evidence="5">
    <location>
        <begin position="1"/>
        <end position="45"/>
    </location>
</feature>
<evidence type="ECO:0000313" key="7">
    <source>
        <dbReference type="EMBL" id="GGK67523.1"/>
    </source>
</evidence>
<proteinExistence type="predicted"/>